<comment type="caution">
    <text evidence="1">The sequence shown here is derived from an EMBL/GenBank/DDBJ whole genome shotgun (WGS) entry which is preliminary data.</text>
</comment>
<gene>
    <name evidence="1" type="ORF">GKJPGBOP_04313</name>
</gene>
<dbReference type="EMBL" id="BHZD01000001">
    <property type="protein sequence ID" value="GCD44612.1"/>
    <property type="molecule type" value="Genomic_DNA"/>
</dbReference>
<dbReference type="Proteomes" id="UP000286746">
    <property type="component" value="Unassembled WGS sequence"/>
</dbReference>
<sequence>MERTVVRCAEGHVFSTASFPMQTTDRLGPARLLRCPRCARLRHSVPVGCEKR</sequence>
<evidence type="ECO:0000313" key="2">
    <source>
        <dbReference type="Proteomes" id="UP000286746"/>
    </source>
</evidence>
<protein>
    <recommendedName>
        <fullName evidence="3">Formate-dependent nitrite reductase complex subunit NrfF</fullName>
    </recommendedName>
</protein>
<evidence type="ECO:0000313" key="1">
    <source>
        <dbReference type="EMBL" id="GCD44612.1"/>
    </source>
</evidence>
<proteinExistence type="predicted"/>
<dbReference type="AlphaFoldDB" id="A0A401W5N8"/>
<name>A0A401W5N8_STREY</name>
<keyword evidence="2" id="KW-1185">Reference proteome</keyword>
<reference evidence="1 2" key="1">
    <citation type="submission" date="2018-11" db="EMBL/GenBank/DDBJ databases">
        <title>Whole genome sequence of Streptomyces paromomycinus NBRC 15454(T).</title>
        <authorList>
            <person name="Komaki H."/>
            <person name="Tamura T."/>
        </authorList>
    </citation>
    <scope>NUCLEOTIDE SEQUENCE [LARGE SCALE GENOMIC DNA]</scope>
    <source>
        <strain evidence="1 2">NBRC 15454</strain>
    </source>
</reference>
<evidence type="ECO:0008006" key="3">
    <source>
        <dbReference type="Google" id="ProtNLM"/>
    </source>
</evidence>
<accession>A0A401W5N8</accession>
<organism evidence="1 2">
    <name type="scientific">Streptomyces paromomycinus</name>
    <name type="common">Streptomyces rimosus subsp. paromomycinus</name>
    <dbReference type="NCBI Taxonomy" id="92743"/>
    <lineage>
        <taxon>Bacteria</taxon>
        <taxon>Bacillati</taxon>
        <taxon>Actinomycetota</taxon>
        <taxon>Actinomycetes</taxon>
        <taxon>Kitasatosporales</taxon>
        <taxon>Streptomycetaceae</taxon>
        <taxon>Streptomyces</taxon>
    </lineage>
</organism>